<evidence type="ECO:0000313" key="1">
    <source>
        <dbReference type="EMBL" id="SPF28406.1"/>
    </source>
</evidence>
<dbReference type="RefSeq" id="WP_108781114.1">
    <property type="nucleotide sequence ID" value="NZ_OMKW01000001.1"/>
</dbReference>
<protein>
    <submittedName>
        <fullName evidence="1">Uncharacterized protein</fullName>
    </submittedName>
</protein>
<proteinExistence type="predicted"/>
<keyword evidence="2" id="KW-1185">Reference proteome</keyword>
<organism evidence="1 2">
    <name type="scientific">Pontivivens insulae</name>
    <dbReference type="NCBI Taxonomy" id="1639689"/>
    <lineage>
        <taxon>Bacteria</taxon>
        <taxon>Pseudomonadati</taxon>
        <taxon>Pseudomonadota</taxon>
        <taxon>Alphaproteobacteria</taxon>
        <taxon>Rhodobacterales</taxon>
        <taxon>Paracoccaceae</taxon>
        <taxon>Pontivivens</taxon>
    </lineage>
</organism>
<dbReference type="OrthoDB" id="9795056at2"/>
<dbReference type="PANTHER" id="PTHR30565">
    <property type="entry name" value="PROTEIN YCIF"/>
    <property type="match status" value="1"/>
</dbReference>
<dbReference type="AlphaFoldDB" id="A0A2R8A871"/>
<dbReference type="SUPFAM" id="SSF47240">
    <property type="entry name" value="Ferritin-like"/>
    <property type="match status" value="1"/>
</dbReference>
<accession>A0A2R8A871</accession>
<dbReference type="InterPro" id="IPR010287">
    <property type="entry name" value="DUF892_YciF-like"/>
</dbReference>
<dbReference type="Proteomes" id="UP000244932">
    <property type="component" value="Unassembled WGS sequence"/>
</dbReference>
<dbReference type="InterPro" id="IPR012347">
    <property type="entry name" value="Ferritin-like"/>
</dbReference>
<dbReference type="EMBL" id="OMKW01000001">
    <property type="protein sequence ID" value="SPF28406.1"/>
    <property type="molecule type" value="Genomic_DNA"/>
</dbReference>
<reference evidence="1 2" key="1">
    <citation type="submission" date="2018-03" db="EMBL/GenBank/DDBJ databases">
        <authorList>
            <person name="Keele B.F."/>
        </authorList>
    </citation>
    <scope>NUCLEOTIDE SEQUENCE [LARGE SCALE GENOMIC DNA]</scope>
    <source>
        <strain evidence="1 2">CeCT 8812</strain>
    </source>
</reference>
<dbReference type="PANTHER" id="PTHR30565:SF9">
    <property type="entry name" value="PROTEIN YCIF"/>
    <property type="match status" value="1"/>
</dbReference>
<dbReference type="Pfam" id="PF05974">
    <property type="entry name" value="DUF892"/>
    <property type="match status" value="1"/>
</dbReference>
<sequence>MALNTLKDIYIDQMQDIYSACKQSKSATLKLVEQATDEDLRHALKAGVVGIDKGMETLEGIIKAHGADPEGEFCKGMEGLVKEVEAHVIDATFGDDAAKDAMIITQYQRMAHYAIAGYGCCKAFAKRLSLDEDAHKLDKCLEASYEGDETMTEIATGTRGINAEAA</sequence>
<evidence type="ECO:0000313" key="2">
    <source>
        <dbReference type="Proteomes" id="UP000244932"/>
    </source>
</evidence>
<dbReference type="Gene3D" id="1.20.1260.10">
    <property type="match status" value="1"/>
</dbReference>
<dbReference type="InterPro" id="IPR047114">
    <property type="entry name" value="YciF"/>
</dbReference>
<gene>
    <name evidence="1" type="ORF">POI8812_00705</name>
</gene>
<name>A0A2R8A871_9RHOB</name>
<dbReference type="InterPro" id="IPR009078">
    <property type="entry name" value="Ferritin-like_SF"/>
</dbReference>